<dbReference type="GO" id="GO:0005634">
    <property type="term" value="C:nucleus"/>
    <property type="evidence" value="ECO:0007669"/>
    <property type="project" value="TreeGrafter"/>
</dbReference>
<dbReference type="PANTHER" id="PTHR24006">
    <property type="entry name" value="UBIQUITIN CARBOXYL-TERMINAL HYDROLASE"/>
    <property type="match status" value="1"/>
</dbReference>
<evidence type="ECO:0000313" key="3">
    <source>
        <dbReference type="EMBL" id="KAK6591236.1"/>
    </source>
</evidence>
<keyword evidence="4" id="KW-1185">Reference proteome</keyword>
<dbReference type="InterPro" id="IPR038765">
    <property type="entry name" value="Papain-like_cys_pep_sf"/>
</dbReference>
<dbReference type="InterPro" id="IPR028889">
    <property type="entry name" value="USP"/>
</dbReference>
<dbReference type="SUPFAM" id="SSF49599">
    <property type="entry name" value="TRAF domain-like"/>
    <property type="match status" value="1"/>
</dbReference>
<accession>A0AAV9Y2S1</accession>
<gene>
    <name evidence="3" type="ORF">RS030_101660</name>
</gene>
<dbReference type="InterPro" id="IPR050164">
    <property type="entry name" value="Peptidase_C19"/>
</dbReference>
<dbReference type="InterPro" id="IPR008974">
    <property type="entry name" value="TRAF-like"/>
</dbReference>
<dbReference type="InterPro" id="IPR002083">
    <property type="entry name" value="MATH/TRAF_dom"/>
</dbReference>
<dbReference type="SUPFAM" id="SSF54001">
    <property type="entry name" value="Cysteine proteinases"/>
    <property type="match status" value="1"/>
</dbReference>
<name>A0AAV9Y2S1_9CRYT</name>
<evidence type="ECO:0000313" key="4">
    <source>
        <dbReference type="Proteomes" id="UP001311799"/>
    </source>
</evidence>
<dbReference type="PROSITE" id="PS00972">
    <property type="entry name" value="USP_1"/>
    <property type="match status" value="1"/>
</dbReference>
<evidence type="ECO:0000256" key="1">
    <source>
        <dbReference type="SAM" id="MobiDB-lite"/>
    </source>
</evidence>
<sequence length="1684" mass="192070">MNMNIVGRTDKQYDYSNIPKCLQNELEFVIDNFKQKIMNLMNNNDCGIKSRLYSGTHTYKNFNFRLMVLPRAKLTSNGSMEGSISAYLEAVPSPNWPSNWIWINTKYTVTLVNQKDYRKSYFMSDIFNFKGENNMDDKKFKLLSESSNTLDENNMDYYISAGPEADRGWSDFFNIKTLLDPRSGFMDINSDRVVFRAGVFPMSCEPSNLGKGNIDMLSTERSCTGYVGLRNLGATCYMNSLLQSLYHIGRFRKAVYSIPLTNNNCSGKTISSDSNQSFIDSYLKNEPNIGQNSISKKGQLKSSLNDGKKSPMILLGDSIEDSVDWSSNIARNLFEYENDGIASLESIISSNNMSSQEPGNVSCLNDQNTNYDNGDESGGVNGSGGIGRNDNVGNGGDQIKISSALQTLFYELQTSNDAANCRELMRSFGWDASDAFTQHDAQELNRLLCDRLEEEMKNTTVDGSIKDLFEGEYENFIDCLDVDCTSRRRENFYDIQIDVEGVGSLEEGLEKFIQEEILDGENMYEAEGYGKQRARKGVRFQRFPPVVQFHLKRFQFNIQSMDMIKLNDHFAFPERLDLANYINDGKKDKNGDKNSNETYILHTVVIHQGDVHSGHYYAYIRPNPDSNWYRFDDEKVTLVPSASAIEDNFGGFEYDVWDYLGNPDCEIPKRLKTHSAYILVYIKENQAKELLDEPVPHEINPDLVIKYQKEQEIINLRRKLRNDINEHVRVQLLLSTNYNGSNTSRPKISSIHTNTNTFPWNCILKCPREYPLSKFHHDIEEIFIKVNESNKNNNLVSHLFLLVNSDHNVNNNIGGAASNQNANRGAMIFNNNGEYADNGHGFLVGSNGGSTHLSFSLCISSPNLPIQFGSSNRVRSGHGRQLYSNNAAPMSSVNDDIYMSDLCRKYHREGLWDSSCPTLYMCLYLEDFSNLTDRIMPSLPNLNHSYLEKRQKIENSLRKSNERSQVLLLLRYFDIFDPKINEYSKNFSNNNEIQNLHNLGIIMVSPSTVLRDLDDYVLMEIEKEMPSIFSNIKSHCRNNKVNGFSLRICLEATNGANFDFKGDGSFSFLREGERCNDNSNQDDDLGKDDGRETDEGEYLNGEVKSRSGNWNSLGDLTASTGSSNTNRFYPLLDPRCTVQQLQLNHGSSLIFSFNLDESVIMRKRNELMLSLGEDIGIFKLKGWLEEEQVSSTLDEFGNKYYPLPKELSNINYPEFPAIDFRHWFENYLNNVNICFYLWNPLDGEYSYAGTNGFNITQNPENNNTLTFNGVNDNNRNSSSVIESMQTSNNPIIRSFSKYNIKSVHNLTLDLRWPIIKSWTFISEKLKIDPRCFALVKNSLNPYDASLITLYSIMQTQLRYGNTYSLFKSLCLSNYYCNSNIKNLGTTNPSFQLPSHFSIMVVELSGRSFYNLSQPNKQLISLSIVDWNDKTPNKEGKDFANKIKYNSGVKIRSLVQIDINKSVESLIEDISNGINVITYRDFNTCKDADGGKIDLAQVFSSNNSSALPRLRILEFSNNNTVGLYKGNEKLSNILNIEDRSRGEGILSIGYISEGLRLERDFTYEELKGLESGDLFSVLVIQDSRDFEYSSGNAFVVTVTAESKLIDLKHVIQNKFKLENISKWKFYRFEFKNSQLIRDNDVLVPSFNKNFDINVYGFSPNIIILTQLQQTTQSNHRNNSSRPLRI</sequence>
<dbReference type="GO" id="GO:0016579">
    <property type="term" value="P:protein deubiquitination"/>
    <property type="evidence" value="ECO:0007669"/>
    <property type="project" value="InterPro"/>
</dbReference>
<feature type="compositionally biased region" description="Gly residues" evidence="1">
    <location>
        <begin position="376"/>
        <end position="387"/>
    </location>
</feature>
<dbReference type="InterPro" id="IPR018200">
    <property type="entry name" value="USP_CS"/>
</dbReference>
<organism evidence="3 4">
    <name type="scientific">Cryptosporidium xiaoi</name>
    <dbReference type="NCBI Taxonomy" id="659607"/>
    <lineage>
        <taxon>Eukaryota</taxon>
        <taxon>Sar</taxon>
        <taxon>Alveolata</taxon>
        <taxon>Apicomplexa</taxon>
        <taxon>Conoidasida</taxon>
        <taxon>Coccidia</taxon>
        <taxon>Eucoccidiorida</taxon>
        <taxon>Eimeriorina</taxon>
        <taxon>Cryptosporidiidae</taxon>
        <taxon>Cryptosporidium</taxon>
    </lineage>
</organism>
<dbReference type="Gene3D" id="3.90.70.10">
    <property type="entry name" value="Cysteine proteinases"/>
    <property type="match status" value="1"/>
</dbReference>
<dbReference type="Gene3D" id="2.60.210.10">
    <property type="entry name" value="Apoptosis, Tumor Necrosis Factor Receptor Associated Protein 2, Chain A"/>
    <property type="match status" value="1"/>
</dbReference>
<dbReference type="GO" id="GO:0004843">
    <property type="term" value="F:cysteine-type deubiquitinase activity"/>
    <property type="evidence" value="ECO:0007669"/>
    <property type="project" value="InterPro"/>
</dbReference>
<proteinExistence type="predicted"/>
<dbReference type="InterPro" id="IPR001394">
    <property type="entry name" value="Peptidase_C19_UCH"/>
</dbReference>
<feature type="domain" description="USP" evidence="2">
    <location>
        <begin position="227"/>
        <end position="684"/>
    </location>
</feature>
<evidence type="ECO:0000259" key="2">
    <source>
        <dbReference type="PROSITE" id="PS50235"/>
    </source>
</evidence>
<feature type="compositionally biased region" description="Acidic residues" evidence="1">
    <location>
        <begin position="1080"/>
        <end position="1096"/>
    </location>
</feature>
<feature type="region of interest" description="Disordered" evidence="1">
    <location>
        <begin position="365"/>
        <end position="391"/>
    </location>
</feature>
<keyword evidence="3" id="KW-0378">Hydrolase</keyword>
<dbReference type="CDD" id="cd00121">
    <property type="entry name" value="MATH"/>
    <property type="match status" value="1"/>
</dbReference>
<dbReference type="GO" id="GO:0005829">
    <property type="term" value="C:cytosol"/>
    <property type="evidence" value="ECO:0007669"/>
    <property type="project" value="TreeGrafter"/>
</dbReference>
<reference evidence="3 4" key="1">
    <citation type="submission" date="2023-10" db="EMBL/GenBank/DDBJ databases">
        <title>Comparative genomics analysis reveals potential genetic determinants of host preference in Cryptosporidium xiaoi.</title>
        <authorList>
            <person name="Xiao L."/>
            <person name="Li J."/>
        </authorList>
    </citation>
    <scope>NUCLEOTIDE SEQUENCE [LARGE SCALE GENOMIC DNA]</scope>
    <source>
        <strain evidence="3 4">52996</strain>
    </source>
</reference>
<dbReference type="Proteomes" id="UP001311799">
    <property type="component" value="Unassembled WGS sequence"/>
</dbReference>
<feature type="region of interest" description="Disordered" evidence="1">
    <location>
        <begin position="1072"/>
        <end position="1096"/>
    </location>
</feature>
<protein>
    <submittedName>
        <fullName evidence="3">Ubiquitin carboxyl terminal hydrolase domain that is fused to a MATH domain</fullName>
    </submittedName>
</protein>
<dbReference type="PROSITE" id="PS50235">
    <property type="entry name" value="USP_3"/>
    <property type="match status" value="1"/>
</dbReference>
<dbReference type="CDD" id="cd02659">
    <property type="entry name" value="peptidase_C19C"/>
    <property type="match status" value="1"/>
</dbReference>
<dbReference type="EMBL" id="JAWDEY010000001">
    <property type="protein sequence ID" value="KAK6591236.1"/>
    <property type="molecule type" value="Genomic_DNA"/>
</dbReference>
<comment type="caution">
    <text evidence="3">The sequence shown here is derived from an EMBL/GenBank/DDBJ whole genome shotgun (WGS) entry which is preliminary data.</text>
</comment>
<dbReference type="Pfam" id="PF00443">
    <property type="entry name" value="UCH"/>
    <property type="match status" value="1"/>
</dbReference>